<evidence type="ECO:0000256" key="1">
    <source>
        <dbReference type="ARBA" id="ARBA00022884"/>
    </source>
</evidence>
<dbReference type="PANTHER" id="PTHR45880">
    <property type="entry name" value="RNA-BINDING MOTIF PROTEIN, X-LINKED 2"/>
    <property type="match status" value="1"/>
</dbReference>
<evidence type="ECO:0000313" key="6">
    <source>
        <dbReference type="Proteomes" id="UP000240830"/>
    </source>
</evidence>
<sequence>MKSIQRLNEREVQTGLVEKGSWHDQYKDSPYIYIGNLARDLTEGDIRSVFSQYAIPGRFLYLPCRYGEVVDINLAREKDSNTSRGFAFLSYKDQRGTVLAVDNFNGIRLAGRDIRVDHVLKYKSPEEMESAKTRKQQERTKYADMVTEELFKSATGDLMIKPTEEVFSGRNLDEDELQEDTEAARRHKRPRTPAEIELREKFKSGKLSEEDFQKEKRKLKKSLR</sequence>
<dbReference type="Pfam" id="PF00076">
    <property type="entry name" value="RRM_1"/>
    <property type="match status" value="1"/>
</dbReference>
<feature type="domain" description="RRM" evidence="4">
    <location>
        <begin position="30"/>
        <end position="121"/>
    </location>
</feature>
<dbReference type="SMART" id="SM00360">
    <property type="entry name" value="RRM"/>
    <property type="match status" value="1"/>
</dbReference>
<keyword evidence="1 2" id="KW-0694">RNA-binding</keyword>
<feature type="compositionally biased region" description="Basic and acidic residues" evidence="3">
    <location>
        <begin position="192"/>
        <end position="214"/>
    </location>
</feature>
<dbReference type="GO" id="GO:0003723">
    <property type="term" value="F:RNA binding"/>
    <property type="evidence" value="ECO:0007669"/>
    <property type="project" value="UniProtKB-UniRule"/>
</dbReference>
<evidence type="ECO:0000313" key="5">
    <source>
        <dbReference type="EMBL" id="PJF17606.1"/>
    </source>
</evidence>
<name>A0A2H9TIP1_9FUNG</name>
<dbReference type="InterPro" id="IPR045844">
    <property type="entry name" value="RRM_Ist3-like"/>
</dbReference>
<dbReference type="Gene3D" id="3.30.70.330">
    <property type="match status" value="1"/>
</dbReference>
<dbReference type="AlphaFoldDB" id="A0A2H9TIP1"/>
<reference evidence="5 6" key="1">
    <citation type="submission" date="2016-10" db="EMBL/GenBank/DDBJ databases">
        <title>The genome of Paramicrosporidium saccamoebae is the missing link in understanding Cryptomycota and Microsporidia evolution.</title>
        <authorList>
            <person name="Quandt C.A."/>
            <person name="Beaudet D."/>
            <person name="Corsaro D."/>
            <person name="Michel R."/>
            <person name="Corradi N."/>
            <person name="James T."/>
        </authorList>
    </citation>
    <scope>NUCLEOTIDE SEQUENCE [LARGE SCALE GENOMIC DNA]</scope>
    <source>
        <strain evidence="5 6">KSL3</strain>
    </source>
</reference>
<dbReference type="STRING" id="1246581.A0A2H9TIP1"/>
<organism evidence="5 6">
    <name type="scientific">Paramicrosporidium saccamoebae</name>
    <dbReference type="NCBI Taxonomy" id="1246581"/>
    <lineage>
        <taxon>Eukaryota</taxon>
        <taxon>Fungi</taxon>
        <taxon>Fungi incertae sedis</taxon>
        <taxon>Cryptomycota</taxon>
        <taxon>Cryptomycota incertae sedis</taxon>
        <taxon>Paramicrosporidium</taxon>
    </lineage>
</organism>
<dbReference type="PANTHER" id="PTHR45880:SF1">
    <property type="entry name" value="RNA-BINDING MOTIF PROTEIN, X-LINKED 2"/>
    <property type="match status" value="1"/>
</dbReference>
<dbReference type="EMBL" id="MTSL01000169">
    <property type="protein sequence ID" value="PJF17606.1"/>
    <property type="molecule type" value="Genomic_DNA"/>
</dbReference>
<dbReference type="CDD" id="cd12411">
    <property type="entry name" value="RRM_ist3_like"/>
    <property type="match status" value="1"/>
</dbReference>
<dbReference type="Proteomes" id="UP000240830">
    <property type="component" value="Unassembled WGS sequence"/>
</dbReference>
<protein>
    <recommendedName>
        <fullName evidence="4">RRM domain-containing protein</fullName>
    </recommendedName>
</protein>
<dbReference type="InterPro" id="IPR051847">
    <property type="entry name" value="RNA_proc/Spliceosome_comp"/>
</dbReference>
<dbReference type="InterPro" id="IPR000504">
    <property type="entry name" value="RRM_dom"/>
</dbReference>
<dbReference type="GO" id="GO:0005686">
    <property type="term" value="C:U2 snRNP"/>
    <property type="evidence" value="ECO:0007669"/>
    <property type="project" value="EnsemblFungi"/>
</dbReference>
<dbReference type="SUPFAM" id="SSF54928">
    <property type="entry name" value="RNA-binding domain, RBD"/>
    <property type="match status" value="1"/>
</dbReference>
<dbReference type="GO" id="GO:0000398">
    <property type="term" value="P:mRNA splicing, via spliceosome"/>
    <property type="evidence" value="ECO:0007669"/>
    <property type="project" value="InterPro"/>
</dbReference>
<dbReference type="OrthoDB" id="2573941at2759"/>
<dbReference type="InterPro" id="IPR012677">
    <property type="entry name" value="Nucleotide-bd_a/b_plait_sf"/>
</dbReference>
<dbReference type="PROSITE" id="PS50102">
    <property type="entry name" value="RRM"/>
    <property type="match status" value="1"/>
</dbReference>
<evidence type="ECO:0000256" key="2">
    <source>
        <dbReference type="PROSITE-ProRule" id="PRU00176"/>
    </source>
</evidence>
<feature type="compositionally biased region" description="Basic residues" evidence="3">
    <location>
        <begin position="215"/>
        <end position="224"/>
    </location>
</feature>
<comment type="caution">
    <text evidence="5">The sequence shown here is derived from an EMBL/GenBank/DDBJ whole genome shotgun (WGS) entry which is preliminary data.</text>
</comment>
<keyword evidence="6" id="KW-1185">Reference proteome</keyword>
<feature type="region of interest" description="Disordered" evidence="3">
    <location>
        <begin position="169"/>
        <end position="224"/>
    </location>
</feature>
<dbReference type="GO" id="GO:0071011">
    <property type="term" value="C:precatalytic spliceosome"/>
    <property type="evidence" value="ECO:0007669"/>
    <property type="project" value="TreeGrafter"/>
</dbReference>
<proteinExistence type="predicted"/>
<accession>A0A2H9TIP1</accession>
<dbReference type="InterPro" id="IPR035979">
    <property type="entry name" value="RBD_domain_sf"/>
</dbReference>
<evidence type="ECO:0000256" key="3">
    <source>
        <dbReference type="SAM" id="MobiDB-lite"/>
    </source>
</evidence>
<dbReference type="GO" id="GO:0071013">
    <property type="term" value="C:catalytic step 2 spliceosome"/>
    <property type="evidence" value="ECO:0007669"/>
    <property type="project" value="TreeGrafter"/>
</dbReference>
<evidence type="ECO:0000259" key="4">
    <source>
        <dbReference type="PROSITE" id="PS50102"/>
    </source>
</evidence>
<gene>
    <name evidence="5" type="ORF">PSACC_02609</name>
</gene>